<dbReference type="EMBL" id="JAYRBN010000040">
    <property type="protein sequence ID" value="KAL2745774.1"/>
    <property type="molecule type" value="Genomic_DNA"/>
</dbReference>
<comment type="caution">
    <text evidence="1">The sequence shown here is derived from an EMBL/GenBank/DDBJ whole genome shotgun (WGS) entry which is preliminary data.</text>
</comment>
<dbReference type="Pfam" id="PF07841">
    <property type="entry name" value="DM4_12"/>
    <property type="match status" value="1"/>
</dbReference>
<reference evidence="1 2" key="1">
    <citation type="journal article" date="2024" name="Ann. Entomol. Soc. Am.">
        <title>Genomic analyses of the southern and eastern yellowjacket wasps (Hymenoptera: Vespidae) reveal evolutionary signatures of social life.</title>
        <authorList>
            <person name="Catto M.A."/>
            <person name="Caine P.B."/>
            <person name="Orr S.E."/>
            <person name="Hunt B.G."/>
            <person name="Goodisman M.A.D."/>
        </authorList>
    </citation>
    <scope>NUCLEOTIDE SEQUENCE [LARGE SCALE GENOMIC DNA]</scope>
    <source>
        <strain evidence="1">232</strain>
        <tissue evidence="1">Head and thorax</tissue>
    </source>
</reference>
<dbReference type="SMART" id="SM00718">
    <property type="entry name" value="DM4_12"/>
    <property type="match status" value="1"/>
</dbReference>
<sequence length="256" mass="29819">MTPLCLKGYSEFSQMVFSRHSLPRYPELNRRERRKISVERKIKIKINGTMRFVYVRFLFLISGCAGVSRSETREYERTRSFLREKRHLLFPDPKDSETKVQVLFGLGLPMEEDISMTLGYVLKCNYDLPYNSSDFTRAHARFKKFTDNALPQGLSRWTLYRMLESAMERLGSGKACLLRAVCESASNPFEKGRGLLGELLHVLLTPSTTFEEYEIYSDREYFAAETIGRNSNGRCGYFYAECQYNPLDYFTIIRAL</sequence>
<dbReference type="InterPro" id="IPR006631">
    <property type="entry name" value="DM4_12"/>
</dbReference>
<name>A0ABD2CLS8_VESMC</name>
<protein>
    <submittedName>
        <fullName evidence="1">Uncharacterized protein</fullName>
    </submittedName>
</protein>
<dbReference type="Proteomes" id="UP001607303">
    <property type="component" value="Unassembled WGS sequence"/>
</dbReference>
<accession>A0ABD2CLS8</accession>
<organism evidence="1 2">
    <name type="scientific">Vespula maculifrons</name>
    <name type="common">Eastern yellow jacket</name>
    <name type="synonym">Wasp</name>
    <dbReference type="NCBI Taxonomy" id="7453"/>
    <lineage>
        <taxon>Eukaryota</taxon>
        <taxon>Metazoa</taxon>
        <taxon>Ecdysozoa</taxon>
        <taxon>Arthropoda</taxon>
        <taxon>Hexapoda</taxon>
        <taxon>Insecta</taxon>
        <taxon>Pterygota</taxon>
        <taxon>Neoptera</taxon>
        <taxon>Endopterygota</taxon>
        <taxon>Hymenoptera</taxon>
        <taxon>Apocrita</taxon>
        <taxon>Aculeata</taxon>
        <taxon>Vespoidea</taxon>
        <taxon>Vespidae</taxon>
        <taxon>Vespinae</taxon>
        <taxon>Vespula</taxon>
    </lineage>
</organism>
<evidence type="ECO:0000313" key="1">
    <source>
        <dbReference type="EMBL" id="KAL2745774.1"/>
    </source>
</evidence>
<evidence type="ECO:0000313" key="2">
    <source>
        <dbReference type="Proteomes" id="UP001607303"/>
    </source>
</evidence>
<dbReference type="AlphaFoldDB" id="A0ABD2CLS8"/>
<keyword evidence="2" id="KW-1185">Reference proteome</keyword>
<dbReference type="PANTHER" id="PTHR21398">
    <property type="entry name" value="AGAP007094-PA"/>
    <property type="match status" value="1"/>
</dbReference>
<dbReference type="PANTHER" id="PTHR21398:SF21">
    <property type="entry name" value="AGAP004005-PA"/>
    <property type="match status" value="1"/>
</dbReference>
<proteinExistence type="predicted"/>
<gene>
    <name evidence="1" type="ORF">V1477_005928</name>
</gene>